<evidence type="ECO:0000259" key="2">
    <source>
        <dbReference type="Pfam" id="PF25136"/>
    </source>
</evidence>
<accession>A0A1Q5TZK8</accession>
<dbReference type="InterPro" id="IPR056725">
    <property type="entry name" value="DUF7823"/>
</dbReference>
<dbReference type="Proteomes" id="UP000186268">
    <property type="component" value="Unassembled WGS sequence"/>
</dbReference>
<sequence>MSDVNKLDDKQCPFDPEQYQVNVKVNDVVPEGSFPWALIQVYVGKSARRKGWDAQVEYIKLLPDSTGNNGLPQIEVVDKEGATSWQPTQEDMMACDWSPVDYMLSFDLKIGTQHGDYGTQWGYGANKYSGDFGTLTNLQNNLGIGEISTFALFEETIGTFNGLSLQFYTSLEVELKNLEVIVNGSIYNLGSPERDPAPLVIFNYFSDDARKLGDLLKQNVGNTLHFCFNWK</sequence>
<dbReference type="InterPro" id="IPR021361">
    <property type="entry name" value="Tad2-like_dom"/>
</dbReference>
<evidence type="ECO:0000313" key="4">
    <source>
        <dbReference type="Proteomes" id="UP000186268"/>
    </source>
</evidence>
<feature type="domain" description="Thoeris anti-defense 2-like" evidence="1">
    <location>
        <begin position="33"/>
        <end position="98"/>
    </location>
</feature>
<protein>
    <submittedName>
        <fullName evidence="3">Uncharacterized protein</fullName>
    </submittedName>
</protein>
<evidence type="ECO:0000259" key="1">
    <source>
        <dbReference type="Pfam" id="PF11195"/>
    </source>
</evidence>
<name>A0A1Q5TZK8_9GAMM</name>
<gene>
    <name evidence="3" type="ORF">Xedl_00146</name>
</gene>
<keyword evidence="4" id="KW-1185">Reference proteome</keyword>
<reference evidence="3 4" key="1">
    <citation type="submission" date="2016-09" db="EMBL/GenBank/DDBJ databases">
        <title>Xenorhabdus thuongxuanensis sp. nov. and Xenorhabdus eapokensis sp. nov., isolated from Steinernema species.</title>
        <authorList>
            <person name="Kaempfer P."/>
            <person name="Tobias N.J."/>
            <person name="Phan Ke L."/>
            <person name="Bode H.B."/>
            <person name="Glaeser S.P."/>
        </authorList>
    </citation>
    <scope>NUCLEOTIDE SEQUENCE [LARGE SCALE GENOMIC DNA]</scope>
    <source>
        <strain evidence="3 4">DL20</strain>
    </source>
</reference>
<dbReference type="STRING" id="1873482.Xedl_00146"/>
<dbReference type="Pfam" id="PF25136">
    <property type="entry name" value="DUF7823"/>
    <property type="match status" value="1"/>
</dbReference>
<dbReference type="Pfam" id="PF11195">
    <property type="entry name" value="Tad2-like"/>
    <property type="match status" value="1"/>
</dbReference>
<dbReference type="EMBL" id="MKGQ01000001">
    <property type="protein sequence ID" value="OKP05664.1"/>
    <property type="molecule type" value="Genomic_DNA"/>
</dbReference>
<comment type="caution">
    <text evidence="3">The sequence shown here is derived from an EMBL/GenBank/DDBJ whole genome shotgun (WGS) entry which is preliminary data.</text>
</comment>
<evidence type="ECO:0000313" key="3">
    <source>
        <dbReference type="EMBL" id="OKP05664.1"/>
    </source>
</evidence>
<organism evidence="3 4">
    <name type="scientific">Xenorhabdus eapokensis</name>
    <dbReference type="NCBI Taxonomy" id="1873482"/>
    <lineage>
        <taxon>Bacteria</taxon>
        <taxon>Pseudomonadati</taxon>
        <taxon>Pseudomonadota</taxon>
        <taxon>Gammaproteobacteria</taxon>
        <taxon>Enterobacterales</taxon>
        <taxon>Morganellaceae</taxon>
        <taxon>Xenorhabdus</taxon>
    </lineage>
</organism>
<feature type="domain" description="DUF7823" evidence="2">
    <location>
        <begin position="131"/>
        <end position="231"/>
    </location>
</feature>
<dbReference type="AlphaFoldDB" id="A0A1Q5TZK8"/>
<proteinExistence type="predicted"/>